<reference evidence="2" key="1">
    <citation type="journal article" date="2013" name="Genome Biol. Evol.">
        <title>The genome sequence of Streptomyces lividans 66 reveals a novel tRNA-dependent peptide biosynthetic system within a metal-related genomic island.</title>
        <authorList>
            <person name="Cruz-Morales P."/>
            <person name="Vijgenboom E."/>
            <person name="Iruegas-Bocardo F."/>
            <person name="Girard G."/>
            <person name="Yanez-Guerra L.A."/>
            <person name="Ramos-Aboites H.E."/>
            <person name="Pernodet J.L."/>
            <person name="Anne J."/>
            <person name="van Wezel G.P."/>
            <person name="Barona-Gomez F."/>
        </authorList>
    </citation>
    <scope>NUCLEOTIDE SEQUENCE [LARGE SCALE GENOMIC DNA]</scope>
    <source>
        <strain evidence="2">1326</strain>
    </source>
</reference>
<organism evidence="1 2">
    <name type="scientific">Streptomyces lividans 1326</name>
    <dbReference type="NCBI Taxonomy" id="1200984"/>
    <lineage>
        <taxon>Bacteria</taxon>
        <taxon>Bacillati</taxon>
        <taxon>Actinomycetota</taxon>
        <taxon>Actinomycetes</taxon>
        <taxon>Kitasatosporales</taxon>
        <taxon>Streptomycetaceae</taxon>
        <taxon>Streptomyces</taxon>
    </lineage>
</organism>
<sequence length="58" mass="5866">MQLPGEAGGAVRDLLGSQCPVPTRLGCHCAFPARHGPGVVPSFSFASPSSVSSRAGRT</sequence>
<dbReference type="AlphaFoldDB" id="A0A7U9E280"/>
<evidence type="ECO:0000313" key="2">
    <source>
        <dbReference type="Proteomes" id="UP000014062"/>
    </source>
</evidence>
<gene>
    <name evidence="1" type="ORF">SLI_7549</name>
</gene>
<accession>A0A7U9E280</accession>
<evidence type="ECO:0000313" key="1">
    <source>
        <dbReference type="EMBL" id="EOY52252.1"/>
    </source>
</evidence>
<name>A0A7U9E280_STRLI</name>
<proteinExistence type="predicted"/>
<protein>
    <submittedName>
        <fullName evidence="1">Uncharacterized protein</fullName>
    </submittedName>
</protein>
<dbReference type="Proteomes" id="UP000014062">
    <property type="component" value="Chromosome"/>
</dbReference>
<dbReference type="EMBL" id="CM001889">
    <property type="protein sequence ID" value="EOY52252.1"/>
    <property type="molecule type" value="Genomic_DNA"/>
</dbReference>